<feature type="compositionally biased region" description="Low complexity" evidence="1">
    <location>
        <begin position="115"/>
        <end position="127"/>
    </location>
</feature>
<dbReference type="EMBL" id="CP034204">
    <property type="protein sequence ID" value="QBZ53767.1"/>
    <property type="molecule type" value="Genomic_DNA"/>
</dbReference>
<dbReference type="SMART" id="SM00369">
    <property type="entry name" value="LRR_TYP"/>
    <property type="match status" value="5"/>
</dbReference>
<feature type="region of interest" description="Disordered" evidence="1">
    <location>
        <begin position="75"/>
        <end position="152"/>
    </location>
</feature>
<protein>
    <submittedName>
        <fullName evidence="2">Uncharacterized protein</fullName>
    </submittedName>
</protein>
<feature type="compositionally biased region" description="Basic and acidic residues" evidence="1">
    <location>
        <begin position="1171"/>
        <end position="1187"/>
    </location>
</feature>
<feature type="compositionally biased region" description="Polar residues" evidence="1">
    <location>
        <begin position="236"/>
        <end position="250"/>
    </location>
</feature>
<dbReference type="GO" id="GO:1902412">
    <property type="term" value="P:regulation of mitotic cytokinesis"/>
    <property type="evidence" value="ECO:0007669"/>
    <property type="project" value="TreeGrafter"/>
</dbReference>
<name>A0A4P7MU80_PYROR</name>
<sequence length="2008" mass="221076">MPEAWLDSLSEDWVSQPPSEGSSQLPATAPTHAPSLPRPRPAASRLPRANNNNNNNRLGGGKKLLAGSLAANSSGILSERSISDRNIPESLRGVPARPSPGDISTGTQAKKYLSRRSVSSSSFGGSVIHNTVDHKPASSGSPGKHNAETPEWKRRLVQGDLGYGEQRDLFTSAATGLENIFNPPPSVTIQPAAIAEADEDEENEEAGKAPEEQAESADQTPNFDTTVPSSPPGYRDNSTAEVHVNESLSQLLPGEQPEKRPRKTVYRQTDVTTPEDSALDQSAAESDQDRRSRAHALTDISGIAESSSLLSADSFSQAPSTHAQAEARKFSKASTGSVLRNETFSPILLRNHNGEDGKPNYAPMDLPPNELKKRLDQLRMNQVIVTDPRNMSDAEAATRGQSAISIENTDDYEKAGGFINFRRGGRSADGSFRNRALSPELVGSNTSEMFPEESLQASTPKQFPGSVRTGYSTYRNVTPPALKAPHPSPEKEAAPRARGSSGSPLKLFGPYDTFTNQTLMRRISQFEDQMTDRSRSSGSASVREDFEDTSRSPNFPETGPAKTKEKSRNRDSSAFFGEGDLDGYEFQEKFEYQGTRVATFGGRVNLGQEFNANDSSKLSAQFDRSHDSSPAAMDDLVINRQRTKSAGAHSTAEAGQRHATPSSRPNKARVPETPNHRDTGSDSKRPRASPTKDPTPKRRRTLHKSDISYVAELTEHAADAVQSSHYTMQSAISRNQTSYHEGLAEDISYPNVLTNCNVPRPRTPTPSQRSVVLKDRNAFVQDVTDDSAMEDLMLSSRGSVVRQSPLRPGDQPQEADRKPSIKTEDFLHEANKIMAIIRGGTTTRSGLNSVEESELENRDNQGVLEDSFEESTREPFSRPPSREGAAPLSRANTRQEDPEILERLKKYEERSDIGDIIGSSVRSLGLAQDVIRTLKEAEQQMQDSVAQSAAARRGSEDSEQIISDLSNVRISRAPSMNHMEETYGTNRSAEGFGTQRTTSSAGHSTGRSIPTGSSRGSDIRKTIAPQTVSHLIPDQVGNMVLDRERNVWTKHKIEKSAQTQPARPLNVLPSEASEDDPFADIPDLTVDMTMEMQRLRIQTIQKALSSPQPPRDLSTSPAGSPPRSPGRPAMADFVEQSSPQQPRVNPMTARGPTLITPAQSPFKMGGALRPQAHEDVEHEVRFDEGRDGPVSSGRRRNLTITFSSPLASIIQDVIVDSSGEDQSLQDQSVGDVSTNSIGRGRHGVADFATGAGGSGRSALASRSRSRGSMKHPSMRGSQRFMPRPVSRIEERDEDDDSEADSPEQHPEKTQELSIIPEDSMVARSNQQSPRQTSISFVLRTPGRAPMGHTNAATVLNEYVGNLSLTALSDFTVHNPEPSAILEASYVVGDTRYVTGHGDKPVMSQSLQELVARLTEFEPFEPYWEDLTELQLNDKRLASLHKLNEFCGKVVRLDVSHNNISSLAGIPSTVRFLKIAHNQLSDLTPWGGLMNIQYLDVSNNDIKTLSGLNQLVHLRDLKADNCNLTSLEGLQFHDGLQILRARNNNIESIDFEHCNMASLFELDLADNDVKTVSHIEKLSRLSILNLQRNRLEKFEVMSGKPFSSLRRLELDGNNLVSLDITLLPQIKVIHADKNKLQTLSGFNKATRLDSLSLREQMGNKPLDIMSFLDIACEVRKLYLSGNRLERFNPQLDFMNLHLLELANCGLRSLPDNAAELMQNLRKLNLNFNALTNVSCLAHISRLKKLSLAGNRLENAKDVVQVAEKLPNLTDLDLRDNPCTLGLYPPSHVVIGAAGESEAANPFMLAPGDPERDAAYCRRLDTGTRMHRRLYEIVWIYNAKKLRMLDGLPLDRNLVNLRDDIWNSLLAYDLVVDQDRPRSKKDVVSRGTSEVDTAQPQTRGRSQERRTRIVNTTHGGRRKSKTAKTDEARSSRTTTITSSVKSAAKSSRSIRKVTTVHVQTFTDEEVGQDNRSNTEEQEACQREATMQSSRGVVKTPARHNLTWGAEDTFA</sequence>
<feature type="region of interest" description="Disordered" evidence="1">
    <location>
        <begin position="643"/>
        <end position="703"/>
    </location>
</feature>
<feature type="compositionally biased region" description="Acidic residues" evidence="1">
    <location>
        <begin position="1291"/>
        <end position="1301"/>
    </location>
</feature>
<dbReference type="SUPFAM" id="SSF52058">
    <property type="entry name" value="L domain-like"/>
    <property type="match status" value="1"/>
</dbReference>
<dbReference type="InterPro" id="IPR052574">
    <property type="entry name" value="CDIRP"/>
</dbReference>
<dbReference type="InterPro" id="IPR003591">
    <property type="entry name" value="Leu-rich_rpt_typical-subtyp"/>
</dbReference>
<feature type="compositionally biased region" description="Polar residues" evidence="1">
    <location>
        <begin position="1884"/>
        <end position="1898"/>
    </location>
</feature>
<dbReference type="GO" id="GO:0035591">
    <property type="term" value="F:signaling adaptor activity"/>
    <property type="evidence" value="ECO:0007669"/>
    <property type="project" value="TreeGrafter"/>
</dbReference>
<feature type="region of interest" description="Disordered" evidence="1">
    <location>
        <begin position="1"/>
        <end position="62"/>
    </location>
</feature>
<proteinExistence type="predicted"/>
<feature type="compositionally biased region" description="Polar residues" evidence="1">
    <location>
        <begin position="986"/>
        <end position="1016"/>
    </location>
</feature>
<feature type="compositionally biased region" description="Polar residues" evidence="1">
    <location>
        <begin position="16"/>
        <end position="26"/>
    </location>
</feature>
<dbReference type="GO" id="GO:0061499">
    <property type="term" value="C:outer plaque of mitotic spindle pole body"/>
    <property type="evidence" value="ECO:0007669"/>
    <property type="project" value="TreeGrafter"/>
</dbReference>
<feature type="region of interest" description="Disordered" evidence="1">
    <location>
        <begin position="795"/>
        <end position="825"/>
    </location>
</feature>
<reference evidence="2 3" key="1">
    <citation type="journal article" date="2019" name="Mol. Biol. Evol.">
        <title>Blast fungal genomes show frequent chromosomal changes, gene gains and losses, and effector gene turnover.</title>
        <authorList>
            <person name="Gomez Luciano L.B."/>
            <person name="Jason Tsai I."/>
            <person name="Chuma I."/>
            <person name="Tosa Y."/>
            <person name="Chen Y.H."/>
            <person name="Li J.Y."/>
            <person name="Li M.Y."/>
            <person name="Jade Lu M.Y."/>
            <person name="Nakayashiki H."/>
            <person name="Li W.H."/>
        </authorList>
    </citation>
    <scope>NUCLEOTIDE SEQUENCE [LARGE SCALE GENOMIC DNA]</scope>
    <source>
        <strain evidence="2">MZ5-1-6</strain>
    </source>
</reference>
<feature type="compositionally biased region" description="Basic residues" evidence="1">
    <location>
        <begin position="1263"/>
        <end position="1273"/>
    </location>
</feature>
<feature type="region of interest" description="Disordered" evidence="1">
    <location>
        <begin position="194"/>
        <end position="368"/>
    </location>
</feature>
<feature type="compositionally biased region" description="Low complexity" evidence="1">
    <location>
        <begin position="1929"/>
        <end position="1945"/>
    </location>
</feature>
<organism evidence="2 3">
    <name type="scientific">Pyricularia oryzae</name>
    <name type="common">Rice blast fungus</name>
    <name type="synonym">Magnaporthe oryzae</name>
    <dbReference type="NCBI Taxonomy" id="318829"/>
    <lineage>
        <taxon>Eukaryota</taxon>
        <taxon>Fungi</taxon>
        <taxon>Dikarya</taxon>
        <taxon>Ascomycota</taxon>
        <taxon>Pezizomycotina</taxon>
        <taxon>Sordariomycetes</taxon>
        <taxon>Sordariomycetidae</taxon>
        <taxon>Magnaporthales</taxon>
        <taxon>Pyriculariaceae</taxon>
        <taxon>Pyricularia</taxon>
    </lineage>
</organism>
<gene>
    <name evidence="2" type="ORF">PoMZ_09457</name>
</gene>
<feature type="compositionally biased region" description="Polar residues" evidence="1">
    <location>
        <begin position="332"/>
        <end position="344"/>
    </location>
</feature>
<evidence type="ECO:0000313" key="2">
    <source>
        <dbReference type="EMBL" id="QBZ53767.1"/>
    </source>
</evidence>
<dbReference type="Pfam" id="PF13855">
    <property type="entry name" value="LRR_8"/>
    <property type="match status" value="1"/>
</dbReference>
<dbReference type="PANTHER" id="PTHR47566:SF1">
    <property type="entry name" value="PROTEIN NUD1"/>
    <property type="match status" value="1"/>
</dbReference>
<feature type="region of interest" description="Disordered" evidence="1">
    <location>
        <begin position="1220"/>
        <end position="1315"/>
    </location>
</feature>
<feature type="region of interest" description="Disordered" evidence="1">
    <location>
        <begin position="1103"/>
        <end position="1196"/>
    </location>
</feature>
<feature type="region of interest" description="Disordered" evidence="1">
    <location>
        <begin position="1875"/>
        <end position="1947"/>
    </location>
</feature>
<dbReference type="GO" id="GO:0031028">
    <property type="term" value="P:septation initiation signaling"/>
    <property type="evidence" value="ECO:0007669"/>
    <property type="project" value="TreeGrafter"/>
</dbReference>
<feature type="region of interest" description="Disordered" evidence="1">
    <location>
        <begin position="1960"/>
        <end position="1990"/>
    </location>
</feature>
<feature type="compositionally biased region" description="Basic and acidic residues" evidence="1">
    <location>
        <begin position="562"/>
        <end position="571"/>
    </location>
</feature>
<feature type="region of interest" description="Disordered" evidence="1">
    <location>
        <begin position="423"/>
        <end position="511"/>
    </location>
</feature>
<feature type="region of interest" description="Disordered" evidence="1">
    <location>
        <begin position="523"/>
        <end position="580"/>
    </location>
</feature>
<dbReference type="InterPro" id="IPR032675">
    <property type="entry name" value="LRR_dom_sf"/>
</dbReference>
<feature type="compositionally biased region" description="Polar residues" evidence="1">
    <location>
        <begin position="1220"/>
        <end position="1237"/>
    </location>
</feature>
<dbReference type="Gene3D" id="3.80.10.10">
    <property type="entry name" value="Ribonuclease Inhibitor"/>
    <property type="match status" value="2"/>
</dbReference>
<accession>A0A4P7MU80</accession>
<feature type="compositionally biased region" description="Polar residues" evidence="1">
    <location>
        <begin position="216"/>
        <end position="228"/>
    </location>
</feature>
<dbReference type="InterPro" id="IPR001611">
    <property type="entry name" value="Leu-rich_rpt"/>
</dbReference>
<feature type="region of interest" description="Disordered" evidence="1">
    <location>
        <begin position="385"/>
        <end position="408"/>
    </location>
</feature>
<dbReference type="PANTHER" id="PTHR47566">
    <property type="match status" value="1"/>
</dbReference>
<feature type="region of interest" description="Disordered" evidence="1">
    <location>
        <begin position="1054"/>
        <end position="1078"/>
    </location>
</feature>
<feature type="region of interest" description="Disordered" evidence="1">
    <location>
        <begin position="986"/>
        <end position="1018"/>
    </location>
</feature>
<dbReference type="PROSITE" id="PS51450">
    <property type="entry name" value="LRR"/>
    <property type="match status" value="3"/>
</dbReference>
<evidence type="ECO:0000256" key="1">
    <source>
        <dbReference type="SAM" id="MobiDB-lite"/>
    </source>
</evidence>
<feature type="compositionally biased region" description="Basic and acidic residues" evidence="1">
    <location>
        <begin position="674"/>
        <end position="685"/>
    </location>
</feature>
<dbReference type="Proteomes" id="UP000294847">
    <property type="component" value="Chromosome 1"/>
</dbReference>
<feature type="compositionally biased region" description="Basic and acidic residues" evidence="1">
    <location>
        <begin position="814"/>
        <end position="825"/>
    </location>
</feature>
<feature type="compositionally biased region" description="Polar residues" evidence="1">
    <location>
        <begin position="266"/>
        <end position="285"/>
    </location>
</feature>
<evidence type="ECO:0000313" key="3">
    <source>
        <dbReference type="Proteomes" id="UP000294847"/>
    </source>
</evidence>
<feature type="compositionally biased region" description="Low complexity" evidence="1">
    <location>
        <begin position="41"/>
        <end position="62"/>
    </location>
</feature>
<feature type="region of interest" description="Disordered" evidence="1">
    <location>
        <begin position="843"/>
        <end position="899"/>
    </location>
</feature>
<feature type="compositionally biased region" description="Low complexity" evidence="1">
    <location>
        <begin position="306"/>
        <end position="316"/>
    </location>
</feature>
<dbReference type="SMART" id="SM00365">
    <property type="entry name" value="LRR_SD22"/>
    <property type="match status" value="6"/>
</dbReference>